<name>A0ABV6U621_9ACTN</name>
<dbReference type="RefSeq" id="WP_394302026.1">
    <property type="nucleotide sequence ID" value="NZ_JBHMQT010000036.1"/>
</dbReference>
<reference evidence="1 2" key="1">
    <citation type="submission" date="2024-09" db="EMBL/GenBank/DDBJ databases">
        <authorList>
            <person name="Sun Q."/>
            <person name="Mori K."/>
        </authorList>
    </citation>
    <scope>NUCLEOTIDE SEQUENCE [LARGE SCALE GENOMIC DNA]</scope>
    <source>
        <strain evidence="1 2">TBRC 1851</strain>
    </source>
</reference>
<evidence type="ECO:0008006" key="3">
    <source>
        <dbReference type="Google" id="ProtNLM"/>
    </source>
</evidence>
<evidence type="ECO:0000313" key="2">
    <source>
        <dbReference type="Proteomes" id="UP001589870"/>
    </source>
</evidence>
<dbReference type="Gene3D" id="3.90.1570.10">
    <property type="entry name" value="tt1808, chain A"/>
    <property type="match status" value="1"/>
</dbReference>
<dbReference type="Proteomes" id="UP001589870">
    <property type="component" value="Unassembled WGS sequence"/>
</dbReference>
<evidence type="ECO:0000313" key="1">
    <source>
        <dbReference type="EMBL" id="MFC0863892.1"/>
    </source>
</evidence>
<gene>
    <name evidence="1" type="ORF">ACFHYQ_16425</name>
</gene>
<accession>A0ABV6U621</accession>
<comment type="caution">
    <text evidence="1">The sequence shown here is derived from an EMBL/GenBank/DDBJ whole genome shotgun (WGS) entry which is preliminary data.</text>
</comment>
<sequence>MSVAAVVHHLLPDAEIGGSPCPPVDRIEMVRDVEKVFSAAETGRTGFEWQAVHTADFNLADIGDGCTPDLLVVDAGTLVEARKQRMRHLLPAQVVMVMEVTSRGNAVDELPHPGTLRSPLTTGSGYARSGIPHYLLVDRDPRVARALLYADPDGGQGTYGMLAGVWDFGQAVELPEPFGVEISTKLWEPWKI</sequence>
<protein>
    <recommendedName>
        <fullName evidence="3">Restriction endonuclease</fullName>
    </recommendedName>
</protein>
<dbReference type="InterPro" id="IPR012296">
    <property type="entry name" value="Nuclease_put_TT1808"/>
</dbReference>
<organism evidence="1 2">
    <name type="scientific">Sphaerimonospora cavernae</name>
    <dbReference type="NCBI Taxonomy" id="1740611"/>
    <lineage>
        <taxon>Bacteria</taxon>
        <taxon>Bacillati</taxon>
        <taxon>Actinomycetota</taxon>
        <taxon>Actinomycetes</taxon>
        <taxon>Streptosporangiales</taxon>
        <taxon>Streptosporangiaceae</taxon>
        <taxon>Sphaerimonospora</taxon>
    </lineage>
</organism>
<dbReference type="EMBL" id="JBHMQT010000036">
    <property type="protein sequence ID" value="MFC0863892.1"/>
    <property type="molecule type" value="Genomic_DNA"/>
</dbReference>
<proteinExistence type="predicted"/>
<keyword evidence="2" id="KW-1185">Reference proteome</keyword>